<protein>
    <submittedName>
        <fullName evidence="2">Genomic scaffold, ProqFM164S02</fullName>
    </submittedName>
</protein>
<gene>
    <name evidence="2" type="ORF">PROQFM164_S02g002980</name>
</gene>
<reference evidence="2" key="1">
    <citation type="journal article" date="2014" name="Nat. Commun.">
        <title>Multiple recent horizontal transfers of a large genomic region in cheese making fungi.</title>
        <authorList>
            <person name="Cheeseman K."/>
            <person name="Ropars J."/>
            <person name="Renault P."/>
            <person name="Dupont J."/>
            <person name="Gouzy J."/>
            <person name="Branca A."/>
            <person name="Abraham A.L."/>
            <person name="Ceppi M."/>
            <person name="Conseiller E."/>
            <person name="Debuchy R."/>
            <person name="Malagnac F."/>
            <person name="Goarin A."/>
            <person name="Silar P."/>
            <person name="Lacoste S."/>
            <person name="Sallet E."/>
            <person name="Bensimon A."/>
            <person name="Giraud T."/>
            <person name="Brygoo Y."/>
        </authorList>
    </citation>
    <scope>NUCLEOTIDE SEQUENCE [LARGE SCALE GENOMIC DNA]</scope>
    <source>
        <strain evidence="2">FM164</strain>
    </source>
</reference>
<proteinExistence type="predicted"/>
<evidence type="ECO:0000256" key="1">
    <source>
        <dbReference type="SAM" id="MobiDB-lite"/>
    </source>
</evidence>
<evidence type="ECO:0000313" key="3">
    <source>
        <dbReference type="Proteomes" id="UP000030686"/>
    </source>
</evidence>
<evidence type="ECO:0000313" key="2">
    <source>
        <dbReference type="EMBL" id="CDM32829.1"/>
    </source>
</evidence>
<keyword evidence="3" id="KW-1185">Reference proteome</keyword>
<accession>W6QFC3</accession>
<dbReference type="EMBL" id="HG792016">
    <property type="protein sequence ID" value="CDM32829.1"/>
    <property type="molecule type" value="Genomic_DNA"/>
</dbReference>
<name>W6QFC3_PENRF</name>
<organism evidence="2 3">
    <name type="scientific">Penicillium roqueforti (strain FM164)</name>
    <dbReference type="NCBI Taxonomy" id="1365484"/>
    <lineage>
        <taxon>Eukaryota</taxon>
        <taxon>Fungi</taxon>
        <taxon>Dikarya</taxon>
        <taxon>Ascomycota</taxon>
        <taxon>Pezizomycotina</taxon>
        <taxon>Eurotiomycetes</taxon>
        <taxon>Eurotiomycetidae</taxon>
        <taxon>Eurotiales</taxon>
        <taxon>Aspergillaceae</taxon>
        <taxon>Penicillium</taxon>
    </lineage>
</organism>
<sequence length="141" mass="16111">MRGGEWSGGEGGGHRLDLAIGPCHPQIIETSRQYDASWAESRSINIPRRSKEVFLPSHPHDRCINLLILSRWLYPRTIPSVKVDSQQRKPTKNIRSAPTFGSRRNIVSNPPVSNYNSYRQPYPMYQYPVLRPNRRSLLSGA</sequence>
<feature type="region of interest" description="Disordered" evidence="1">
    <location>
        <begin position="83"/>
        <end position="106"/>
    </location>
</feature>
<dbReference type="Proteomes" id="UP000030686">
    <property type="component" value="Unassembled WGS sequence"/>
</dbReference>
<dbReference type="OrthoDB" id="10599558at2759"/>
<dbReference type="AlphaFoldDB" id="W6QFC3"/>